<accession>A0A934UV74</accession>
<dbReference type="GO" id="GO:0004794">
    <property type="term" value="F:threonine deaminase activity"/>
    <property type="evidence" value="ECO:0007669"/>
    <property type="project" value="TreeGrafter"/>
</dbReference>
<evidence type="ECO:0000256" key="2">
    <source>
        <dbReference type="ARBA" id="ARBA00022898"/>
    </source>
</evidence>
<dbReference type="GO" id="GO:0006567">
    <property type="term" value="P:L-threonine catabolic process"/>
    <property type="evidence" value="ECO:0007669"/>
    <property type="project" value="TreeGrafter"/>
</dbReference>
<keyword evidence="2" id="KW-0663">Pyridoxal phosphate</keyword>
<protein>
    <submittedName>
        <fullName evidence="5">Pyridoxal-phosphate dependent enzyme</fullName>
    </submittedName>
</protein>
<dbReference type="PANTHER" id="PTHR48078:SF6">
    <property type="entry name" value="L-THREONINE DEHYDRATASE CATABOLIC TDCB"/>
    <property type="match status" value="1"/>
</dbReference>
<dbReference type="RefSeq" id="WP_200114819.1">
    <property type="nucleotide sequence ID" value="NZ_JAEHOH010000007.1"/>
</dbReference>
<dbReference type="PANTHER" id="PTHR48078">
    <property type="entry name" value="THREONINE DEHYDRATASE, MITOCHONDRIAL-RELATED"/>
    <property type="match status" value="1"/>
</dbReference>
<feature type="domain" description="Tryptophan synthase beta chain-like PALP" evidence="4">
    <location>
        <begin position="69"/>
        <end position="375"/>
    </location>
</feature>
<comment type="caution">
    <text evidence="5">The sequence shown here is derived from an EMBL/GenBank/DDBJ whole genome shotgun (WGS) entry which is preliminary data.</text>
</comment>
<dbReference type="GO" id="GO:0006565">
    <property type="term" value="P:L-serine catabolic process"/>
    <property type="evidence" value="ECO:0007669"/>
    <property type="project" value="TreeGrafter"/>
</dbReference>
<dbReference type="SUPFAM" id="SSF53686">
    <property type="entry name" value="Tryptophan synthase beta subunit-like PLP-dependent enzymes"/>
    <property type="match status" value="1"/>
</dbReference>
<evidence type="ECO:0000259" key="4">
    <source>
        <dbReference type="Pfam" id="PF00291"/>
    </source>
</evidence>
<dbReference type="Gene3D" id="3.40.50.1100">
    <property type="match status" value="2"/>
</dbReference>
<dbReference type="GO" id="GO:0030170">
    <property type="term" value="F:pyridoxal phosphate binding"/>
    <property type="evidence" value="ECO:0007669"/>
    <property type="project" value="InterPro"/>
</dbReference>
<keyword evidence="6" id="KW-1185">Reference proteome</keyword>
<dbReference type="InterPro" id="IPR050147">
    <property type="entry name" value="Ser/Thr_Dehydratase"/>
</dbReference>
<proteinExistence type="predicted"/>
<evidence type="ECO:0000313" key="5">
    <source>
        <dbReference type="EMBL" id="MBK0418652.1"/>
    </source>
</evidence>
<comment type="cofactor">
    <cofactor evidence="1">
        <name>pyridoxal 5'-phosphate</name>
        <dbReference type="ChEBI" id="CHEBI:597326"/>
    </cofactor>
</comment>
<evidence type="ECO:0000256" key="1">
    <source>
        <dbReference type="ARBA" id="ARBA00001933"/>
    </source>
</evidence>
<dbReference type="PROSITE" id="PS00165">
    <property type="entry name" value="DEHYDRATASE_SER_THR"/>
    <property type="match status" value="1"/>
</dbReference>
<name>A0A934UV74_9MICO</name>
<dbReference type="GO" id="GO:0009097">
    <property type="term" value="P:isoleucine biosynthetic process"/>
    <property type="evidence" value="ECO:0007669"/>
    <property type="project" value="TreeGrafter"/>
</dbReference>
<gene>
    <name evidence="5" type="ORF">JD276_06340</name>
</gene>
<evidence type="ECO:0000313" key="6">
    <source>
        <dbReference type="Proteomes" id="UP000608530"/>
    </source>
</evidence>
<dbReference type="InterPro" id="IPR036052">
    <property type="entry name" value="TrpB-like_PALP_sf"/>
</dbReference>
<dbReference type="GO" id="GO:0003941">
    <property type="term" value="F:L-serine ammonia-lyase activity"/>
    <property type="evidence" value="ECO:0007669"/>
    <property type="project" value="TreeGrafter"/>
</dbReference>
<evidence type="ECO:0000256" key="3">
    <source>
        <dbReference type="ARBA" id="ARBA00023239"/>
    </source>
</evidence>
<keyword evidence="3" id="KW-0456">Lyase</keyword>
<reference evidence="5" key="1">
    <citation type="submission" date="2020-12" db="EMBL/GenBank/DDBJ databases">
        <title>Leucobacter sp. CAS1, isolated from Chromium sludge.</title>
        <authorList>
            <person name="Xu Z."/>
        </authorList>
    </citation>
    <scope>NUCLEOTIDE SEQUENCE</scope>
    <source>
        <strain evidence="5">CSA1</strain>
    </source>
</reference>
<dbReference type="Pfam" id="PF00291">
    <property type="entry name" value="PALP"/>
    <property type="match status" value="1"/>
</dbReference>
<dbReference type="InterPro" id="IPR000634">
    <property type="entry name" value="Ser/Thr_deHydtase_PyrdxlP-BS"/>
</dbReference>
<sequence>MERHEAVWELHCVACGRIHADGHASPCLSCEAPVSARRRGGAFSVREGAPGIWQYAEPLGLDPEGSRFSLGETMTPLLPDANLAERHGLASAHLKLDHLCPTGSFKDRAVAAGVAQAAAQGSRGIVCASSGNAAASAAAYGARAGIPVVLVMPAGTPPGKLLASGAYGAVQLLVEGDYSVSFAVAKELGRRSGFANVTTTYVNPAAVAALRSTAYDLFRQLGEAPDAVIVPTSAGPLVHGVVAGFEDLRDWGLVDAVPRVIAAQPEGCSPIARAWDRGEDRVTEWERVTTDVSGLDDPLRGYAHDGTLTLEMVRRSGGSAIAVPDARTASERRTLAERSGVHVEPAGAIGVAALTGLRERGLVSAGERVVCLLTGAGFKRPLETERAPLRAASIEAALELAEAAEAVGTAAEPRRETIRD</sequence>
<dbReference type="AlphaFoldDB" id="A0A934UV74"/>
<dbReference type="Proteomes" id="UP000608530">
    <property type="component" value="Unassembled WGS sequence"/>
</dbReference>
<organism evidence="5 6">
    <name type="scientific">Leucobacter chromiisoli</name>
    <dbReference type="NCBI Taxonomy" id="2796471"/>
    <lineage>
        <taxon>Bacteria</taxon>
        <taxon>Bacillati</taxon>
        <taxon>Actinomycetota</taxon>
        <taxon>Actinomycetes</taxon>
        <taxon>Micrococcales</taxon>
        <taxon>Microbacteriaceae</taxon>
        <taxon>Leucobacter</taxon>
    </lineage>
</organism>
<dbReference type="EMBL" id="JAEHOH010000007">
    <property type="protein sequence ID" value="MBK0418652.1"/>
    <property type="molecule type" value="Genomic_DNA"/>
</dbReference>
<dbReference type="InterPro" id="IPR001926">
    <property type="entry name" value="TrpB-like_PALP"/>
</dbReference>